<dbReference type="GO" id="GO:0005886">
    <property type="term" value="C:plasma membrane"/>
    <property type="evidence" value="ECO:0007669"/>
    <property type="project" value="TreeGrafter"/>
</dbReference>
<proteinExistence type="predicted"/>
<dbReference type="PANTHER" id="PTHR43535">
    <property type="entry name" value="PHOSPHATIDATE CYTIDYLYLTRANSFERASE"/>
    <property type="match status" value="1"/>
</dbReference>
<organism evidence="2 3">
    <name type="scientific">Sutterella wadsworthensis HGA0223</name>
    <dbReference type="NCBI Taxonomy" id="1203554"/>
    <lineage>
        <taxon>Bacteria</taxon>
        <taxon>Pseudomonadati</taxon>
        <taxon>Pseudomonadota</taxon>
        <taxon>Betaproteobacteria</taxon>
        <taxon>Burkholderiales</taxon>
        <taxon>Sutterellaceae</taxon>
        <taxon>Sutterella</taxon>
    </lineage>
</organism>
<dbReference type="RefSeq" id="WP_005429574.1">
    <property type="nucleotide sequence ID" value="NZ_KE150481.1"/>
</dbReference>
<reference evidence="2 3" key="1">
    <citation type="submission" date="2013-04" db="EMBL/GenBank/DDBJ databases">
        <title>The Genome Sequence of Sutterella wadsworthensis HGA0223.</title>
        <authorList>
            <consortium name="The Broad Institute Genomics Platform"/>
            <person name="Earl A."/>
            <person name="Ward D."/>
            <person name="Feldgarden M."/>
            <person name="Gevers D."/>
            <person name="Schmidt T.M."/>
            <person name="Dover J."/>
            <person name="Dai D."/>
            <person name="Walker B."/>
            <person name="Young S."/>
            <person name="Zeng Q."/>
            <person name="Gargeya S."/>
            <person name="Fitzgerald M."/>
            <person name="Haas B."/>
            <person name="Abouelleil A."/>
            <person name="Allen A.W."/>
            <person name="Alvarado L."/>
            <person name="Arachchi H.M."/>
            <person name="Berlin A.M."/>
            <person name="Chapman S.B."/>
            <person name="Gainer-Dewar J."/>
            <person name="Goldberg J."/>
            <person name="Griggs A."/>
            <person name="Gujja S."/>
            <person name="Hansen M."/>
            <person name="Howarth C."/>
            <person name="Imamovic A."/>
            <person name="Ireland A."/>
            <person name="Larimer J."/>
            <person name="McCowan C."/>
            <person name="Murphy C."/>
            <person name="Pearson M."/>
            <person name="Poon T.W."/>
            <person name="Priest M."/>
            <person name="Roberts A."/>
            <person name="Saif S."/>
            <person name="Shea T."/>
            <person name="Sisk P."/>
            <person name="Sykes S."/>
            <person name="Wortman J."/>
            <person name="Nusbaum C."/>
            <person name="Birren B."/>
        </authorList>
    </citation>
    <scope>NUCLEOTIDE SEQUENCE [LARGE SCALE GENOMIC DNA]</scope>
    <source>
        <strain evidence="2 3">HGA0223</strain>
    </source>
</reference>
<feature type="transmembrane region" description="Helical" evidence="1">
    <location>
        <begin position="12"/>
        <end position="34"/>
    </location>
</feature>
<dbReference type="PANTHER" id="PTHR43535:SF1">
    <property type="entry name" value="PHOSPHATIDATE CYTIDYLYLTRANSFERASE"/>
    <property type="match status" value="1"/>
</dbReference>
<dbReference type="STRING" id="1203554.HMPREF1476_02091"/>
<dbReference type="EMBL" id="ATCF01000033">
    <property type="protein sequence ID" value="EPD97764.1"/>
    <property type="molecule type" value="Genomic_DNA"/>
</dbReference>
<evidence type="ECO:0000256" key="1">
    <source>
        <dbReference type="SAM" id="Phobius"/>
    </source>
</evidence>
<evidence type="ECO:0008006" key="4">
    <source>
        <dbReference type="Google" id="ProtNLM"/>
    </source>
</evidence>
<feature type="transmembrane region" description="Helical" evidence="1">
    <location>
        <begin position="250"/>
        <end position="273"/>
    </location>
</feature>
<gene>
    <name evidence="2" type="ORF">HMPREF1476_02091</name>
</gene>
<keyword evidence="1" id="KW-1133">Transmembrane helix</keyword>
<name>S3CAV3_9BURK</name>
<dbReference type="Proteomes" id="UP000014400">
    <property type="component" value="Unassembled WGS sequence"/>
</dbReference>
<dbReference type="eggNOG" id="COG4589">
    <property type="taxonomic scope" value="Bacteria"/>
</dbReference>
<sequence>MRLGFTIQEAYAFLFFAMVILAAAGSIYVSWSLGREMTPERHHRLTAVRSRLRMAWWLIAVFTIAFLLGMPALLIFFAFLSFFLLREFIAITPTKPSDHYALVIAFYVAIPIQYVAVGFDLPELYTLFIPVYLFLALPVIMALSQDTDRYLERVAKVQWGIMLCVFCLSHAPAIATLDLTRYNSSGPLLMLFFLLVIFVSDLCSAIASLLLGGRTLKTNINRTVLGVLFGGLGGILAGTCMYWITPFRLWQAVLMAFATVLAGALGDLVFNSVRRSMGGERLADESDLYMTRGLLARLAPITFAAPVFYHLTTIFFITYKDVF</sequence>
<accession>S3CAV3</accession>
<dbReference type="Pfam" id="PF01148">
    <property type="entry name" value="CTP_transf_1"/>
    <property type="match status" value="1"/>
</dbReference>
<feature type="transmembrane region" description="Helical" evidence="1">
    <location>
        <begin position="100"/>
        <end position="119"/>
    </location>
</feature>
<keyword evidence="1" id="KW-0472">Membrane</keyword>
<evidence type="ECO:0000313" key="2">
    <source>
        <dbReference type="EMBL" id="EPD97764.1"/>
    </source>
</evidence>
<dbReference type="HOGENOM" id="CLU_037294_3_0_4"/>
<evidence type="ECO:0000313" key="3">
    <source>
        <dbReference type="Proteomes" id="UP000014400"/>
    </source>
</evidence>
<feature type="transmembrane region" description="Helical" evidence="1">
    <location>
        <begin position="125"/>
        <end position="145"/>
    </location>
</feature>
<comment type="caution">
    <text evidence="2">The sequence shown here is derived from an EMBL/GenBank/DDBJ whole genome shotgun (WGS) entry which is preliminary data.</text>
</comment>
<dbReference type="GO" id="GO:0009273">
    <property type="term" value="P:peptidoglycan-based cell wall biogenesis"/>
    <property type="evidence" value="ECO:0007669"/>
    <property type="project" value="TreeGrafter"/>
</dbReference>
<dbReference type="AlphaFoldDB" id="S3CAV3"/>
<feature type="transmembrane region" description="Helical" evidence="1">
    <location>
        <begin position="54"/>
        <end position="80"/>
    </location>
</feature>
<feature type="transmembrane region" description="Helical" evidence="1">
    <location>
        <begin position="294"/>
        <end position="319"/>
    </location>
</feature>
<dbReference type="PATRIC" id="fig|1203554.3.peg.2175"/>
<feature type="transmembrane region" description="Helical" evidence="1">
    <location>
        <begin position="189"/>
        <end position="211"/>
    </location>
</feature>
<protein>
    <recommendedName>
        <fullName evidence="4">Phosphatidate cytidylyltransferase</fullName>
    </recommendedName>
</protein>
<dbReference type="GeneID" id="64062539"/>
<feature type="transmembrane region" description="Helical" evidence="1">
    <location>
        <begin position="223"/>
        <end position="244"/>
    </location>
</feature>
<keyword evidence="1" id="KW-0812">Transmembrane</keyword>
<feature type="transmembrane region" description="Helical" evidence="1">
    <location>
        <begin position="157"/>
        <end position="177"/>
    </location>
</feature>
<keyword evidence="3" id="KW-1185">Reference proteome</keyword>